<dbReference type="GO" id="GO:0043161">
    <property type="term" value="P:proteasome-mediated ubiquitin-dependent protein catabolic process"/>
    <property type="evidence" value="ECO:0007669"/>
    <property type="project" value="TreeGrafter"/>
</dbReference>
<dbReference type="SUPFAM" id="SSF48371">
    <property type="entry name" value="ARM repeat"/>
    <property type="match status" value="1"/>
</dbReference>
<keyword evidence="3" id="KW-0647">Proteasome</keyword>
<reference evidence="6" key="1">
    <citation type="submission" date="2020-11" db="EMBL/GenBank/DDBJ databases">
        <authorList>
            <person name="Tran Van P."/>
        </authorList>
    </citation>
    <scope>NUCLEOTIDE SEQUENCE</scope>
</reference>
<accession>A0A7R9K1D5</accession>
<dbReference type="Pfam" id="PF01851">
    <property type="entry name" value="PC_rep"/>
    <property type="match status" value="2"/>
</dbReference>
<comment type="similarity">
    <text evidence="1">Belongs to the proteasome subunit S2 family.</text>
</comment>
<dbReference type="GO" id="GO:0034515">
    <property type="term" value="C:proteasome storage granule"/>
    <property type="evidence" value="ECO:0007669"/>
    <property type="project" value="TreeGrafter"/>
</dbReference>
<proteinExistence type="inferred from homology"/>
<dbReference type="PANTHER" id="PTHR10943:SF1">
    <property type="entry name" value="26S PROTEASOME NON-ATPASE REGULATORY SUBUNIT 2"/>
    <property type="match status" value="1"/>
</dbReference>
<dbReference type="InterPro" id="IPR002015">
    <property type="entry name" value="Proteasome/cyclosome_rpt"/>
</dbReference>
<dbReference type="InterPro" id="IPR041433">
    <property type="entry name" value="RPN1_C"/>
</dbReference>
<feature type="domain" description="RPN1 N-terminal" evidence="4">
    <location>
        <begin position="4"/>
        <end position="67"/>
    </location>
</feature>
<dbReference type="EMBL" id="OE842252">
    <property type="protein sequence ID" value="CAD7599167.1"/>
    <property type="molecule type" value="Genomic_DNA"/>
</dbReference>
<dbReference type="PANTHER" id="PTHR10943">
    <property type="entry name" value="26S PROTEASOME NON-ATPASE REGULATORY SUBUNIT"/>
    <property type="match status" value="1"/>
</dbReference>
<dbReference type="GO" id="GO:0005634">
    <property type="term" value="C:nucleus"/>
    <property type="evidence" value="ECO:0007669"/>
    <property type="project" value="TreeGrafter"/>
</dbReference>
<evidence type="ECO:0008006" key="7">
    <source>
        <dbReference type="Google" id="ProtNLM"/>
    </source>
</evidence>
<dbReference type="GO" id="GO:0008540">
    <property type="term" value="C:proteasome regulatory particle, base subcomplex"/>
    <property type="evidence" value="ECO:0007669"/>
    <property type="project" value="TreeGrafter"/>
</dbReference>
<name>A0A7R9K1D5_TIMGE</name>
<dbReference type="Pfam" id="PF18051">
    <property type="entry name" value="RPN1_C"/>
    <property type="match status" value="1"/>
</dbReference>
<dbReference type="InterPro" id="IPR040892">
    <property type="entry name" value="RPN1_N"/>
</dbReference>
<evidence type="ECO:0000256" key="3">
    <source>
        <dbReference type="ARBA" id="ARBA00022942"/>
    </source>
</evidence>
<dbReference type="InterPro" id="IPR016024">
    <property type="entry name" value="ARM-type_fold"/>
</dbReference>
<dbReference type="AlphaFoldDB" id="A0A7R9K1D5"/>
<evidence type="ECO:0000259" key="5">
    <source>
        <dbReference type="Pfam" id="PF18051"/>
    </source>
</evidence>
<organism evidence="6">
    <name type="scientific">Timema genevievae</name>
    <name type="common">Walking stick</name>
    <dbReference type="NCBI Taxonomy" id="629358"/>
    <lineage>
        <taxon>Eukaryota</taxon>
        <taxon>Metazoa</taxon>
        <taxon>Ecdysozoa</taxon>
        <taxon>Arthropoda</taxon>
        <taxon>Hexapoda</taxon>
        <taxon>Insecta</taxon>
        <taxon>Pterygota</taxon>
        <taxon>Neoptera</taxon>
        <taxon>Polyneoptera</taxon>
        <taxon>Phasmatodea</taxon>
        <taxon>Timematodea</taxon>
        <taxon>Timematoidea</taxon>
        <taxon>Timematidae</taxon>
        <taxon>Timema</taxon>
    </lineage>
</organism>
<feature type="domain" description="26S proteasome non-ATPase regulatory subunit RPN1 C-terminal" evidence="5">
    <location>
        <begin position="515"/>
        <end position="566"/>
    </location>
</feature>
<evidence type="ECO:0000256" key="1">
    <source>
        <dbReference type="ARBA" id="ARBA00005460"/>
    </source>
</evidence>
<evidence type="ECO:0000259" key="4">
    <source>
        <dbReference type="Pfam" id="PF17781"/>
    </source>
</evidence>
<evidence type="ECO:0000256" key="2">
    <source>
        <dbReference type="ARBA" id="ARBA00022737"/>
    </source>
</evidence>
<gene>
    <name evidence="6" type="ORF">TGEB3V08_LOCUS7277</name>
</gene>
<sequence>MWSIRKQLAFLLGRQQVVLDLDEFPDGSDLKTVMSNAHINDHFLNMARELDIMEPKTPEDVYKTWLENLVMRPTFLAESNVDSARKNLASTFVNAFVNAGFGSDKLVTGEDGKNWIYRNKEHGKMSAAASLGLIHLWDVDGGLSPIDRYLYSNDDYITSGALLALGIVNCGVRNECDPAQALLMDYVLHSSNTLRIGSILGLGLAYAGSCRQDVVELIVPVLSDSHSTRETVAIAALACSLITVGFGSSEVTSPILQALMDMGPEDLENTYSRFLPLALGICYLGQKDAIEATSATLEVLPESFRSMAQTMLQICAYAGTGDVLMIQELLHICSEHYSQEGRYGESSVRKAVPLAIALSSLSNPVLAVCDVLNKYSHDIDEEVAYNAVLCMGLVGAGTNNARLATMLRHLAQYHVKNPTLLFMVRLAQGLVHMGKGTLSLSPFHSDHQIMSPVALAGLLVVLVACLDVKNLILGQSHYLLYCLVTAIQPRWLVTLDEELRSLAVPVRVGQAVDIVGKAGTPKTITGTNTHNTPVLLAVGERAELATEEYTPLSPMLEGIVILRKNPVVA</sequence>
<dbReference type="Gene3D" id="1.25.10.10">
    <property type="entry name" value="Leucine-rich Repeat Variant"/>
    <property type="match status" value="1"/>
</dbReference>
<keyword evidence="2" id="KW-0677">Repeat</keyword>
<dbReference type="InterPro" id="IPR011989">
    <property type="entry name" value="ARM-like"/>
</dbReference>
<evidence type="ECO:0000313" key="6">
    <source>
        <dbReference type="EMBL" id="CAD7599167.1"/>
    </source>
</evidence>
<dbReference type="Pfam" id="PF17781">
    <property type="entry name" value="RPN1_RPN2_N"/>
    <property type="match status" value="1"/>
</dbReference>
<protein>
    <recommendedName>
        <fullName evidence="7">26S proteasome non-ATPase regulatory subunit 2</fullName>
    </recommendedName>
</protein>